<evidence type="ECO:0000259" key="3">
    <source>
        <dbReference type="Pfam" id="PF05567"/>
    </source>
</evidence>
<dbReference type="InterPro" id="IPR008707">
    <property type="entry name" value="B-propeller_PilY1"/>
</dbReference>
<feature type="domain" description="PilY1 beta-propeller" evidence="3">
    <location>
        <begin position="697"/>
        <end position="1019"/>
    </location>
</feature>
<keyword evidence="1" id="KW-0479">Metal-binding</keyword>
<evidence type="ECO:0000313" key="5">
    <source>
        <dbReference type="Proteomes" id="UP000238605"/>
    </source>
</evidence>
<evidence type="ECO:0000313" key="4">
    <source>
        <dbReference type="EMBL" id="PPE66888.1"/>
    </source>
</evidence>
<reference evidence="4 5" key="1">
    <citation type="submission" date="2018-02" db="EMBL/GenBank/DDBJ databases">
        <title>Reclassifiation of [Polyangium] brachysporum DSM 7029 as Guopingzhaonella breviflexa gen. nov., sp. nov., a member of the family Comamonadaceae.</title>
        <authorList>
            <person name="Tang B."/>
        </authorList>
    </citation>
    <scope>NUCLEOTIDE SEQUENCE [LARGE SCALE GENOMIC DNA]</scope>
    <source>
        <strain evidence="4 5">BCRC 80649</strain>
    </source>
</reference>
<dbReference type="GO" id="GO:0046872">
    <property type="term" value="F:metal ion binding"/>
    <property type="evidence" value="ECO:0007669"/>
    <property type="project" value="UniProtKB-KW"/>
</dbReference>
<sequence length="1237" mass="132351">MSTEFSCKASLNMILPALKGVALVLGFAYATSVVATPAQLPLLTRSSTPAVPNVMFTLDDSGSMAWRYMPDSIGPTGNQRWEWVFHPGDNPGGSYTARPITTRAAANNAGTDLMSARMRSSAYNTIYYNPEIRYQPWYNSDGSQLPNANPRAAWTNPNNRVDVSTAAARTTAVNNGRAVRLINEDGTGEITYTTSQLWCKSRNDGTANSTAVDNGTALNCHNITGERFAPATYYVHNGGNFTTAANFTRVRIAIDLPATDIPRGAGRTDCVQSGTGRSCTREQELQNFANWFTYYRTRLFLSIAATSRSFSEQGTELRVGYGLINQPATVVDGVSTRTVVRGVRNFQGADRTAFFNWLHSAPANGGTPLRRAMDDVGQYFSRADNRGPWGNTPGTDDGVAATSHLQCRRSYHILMTDGYWNGDAASTAAARGNVDGSNGPTITGPGNQSYSYSPAAPYSDGHSNTLADVAMYYWNRDLRPDLPNRIRPSDTNPAFWQHMVNFTVGLGLTGTRNFPGDWPALQAGSLGWPAPVADGPTTLDDLWHAAVNSRGRYLSARDPVEFSNALSSILAEINDAEASEGGVATAGAALEAGNRKYVPVYRTGDWTGNLTAYNLDANGQQLTAAWNAEQSLPAHGSRNIVAGTRNEAPRAVPFTWAGLTAAMRAEMGAGASEALVNYLRGDASQEGSTYRRRSARLGDFVNSQPVFVKGLVDMQYNFLPVGTPGRGDYRSFVAAKRERNGVVFIGGNAGMLHGFADTPGVNATTQPAGREVFAFIPRALLPGLSALASNSYGHRYYVDGPLTESDAYWSGAWRNVLVGTTGAGTPSVFALDVTNPTAMGASNVLWEFDRTVDPELGHVMAPVQVGLMKNGQWAAVFGNGPFSAAGRAQLFVINLQTGQLIRRIDTGVGGANGLGGVRLIRDANRVVVGAYAGDLRGNVWKFDLSNTNATAWGVAFGGQPLYTAVDASNNPQPIVAAPEYVIHPRGGYMVLVGTGKLYEEGDESSSQPQSLYGLWDKQQLIQGTGGGWVWSNDAAQGPITLPSSIVQQNFSSTTIAGAGGATFYLVNSTTLDWSQHRGWSLPLTIVGGHRNLVTPQMVLGGFALFETMSPYSDQPPDPCDAVNSGVGFNLLINPLNGAMPTEPVFDTNGDGVVDSRDEVVSGYRTEADGRDSLLYDRTTPSTPTCTPGTPGCDEDEPPCAQPGKRLFSIQGTSGSTLGCLSTGAAQRSWRQLFQFPQ</sequence>
<dbReference type="SUPFAM" id="SSF82171">
    <property type="entry name" value="DPP6 N-terminal domain-like"/>
    <property type="match status" value="1"/>
</dbReference>
<keyword evidence="5" id="KW-1185">Reference proteome</keyword>
<organism evidence="4 5">
    <name type="scientific">Caldimonas caldifontis</name>
    <dbReference type="NCBI Taxonomy" id="1452508"/>
    <lineage>
        <taxon>Bacteria</taxon>
        <taxon>Pseudomonadati</taxon>
        <taxon>Pseudomonadota</taxon>
        <taxon>Betaproteobacteria</taxon>
        <taxon>Burkholderiales</taxon>
        <taxon>Sphaerotilaceae</taxon>
        <taxon>Caldimonas</taxon>
    </lineage>
</organism>
<dbReference type="EMBL" id="PSNX01000004">
    <property type="protein sequence ID" value="PPE66888.1"/>
    <property type="molecule type" value="Genomic_DNA"/>
</dbReference>
<evidence type="ECO:0000256" key="2">
    <source>
        <dbReference type="ARBA" id="ARBA00022837"/>
    </source>
</evidence>
<comment type="caution">
    <text evidence="4">The sequence shown here is derived from an EMBL/GenBank/DDBJ whole genome shotgun (WGS) entry which is preliminary data.</text>
</comment>
<keyword evidence="2" id="KW-0106">Calcium</keyword>
<dbReference type="Proteomes" id="UP000238605">
    <property type="component" value="Unassembled WGS sequence"/>
</dbReference>
<dbReference type="AlphaFoldDB" id="A0A2S5SW92"/>
<dbReference type="Pfam" id="PF05567">
    <property type="entry name" value="T4P_PilY1"/>
    <property type="match status" value="1"/>
</dbReference>
<dbReference type="OrthoDB" id="7156875at2"/>
<proteinExistence type="predicted"/>
<protein>
    <recommendedName>
        <fullName evidence="3">PilY1 beta-propeller domain-containing protein</fullName>
    </recommendedName>
</protein>
<accession>A0A2S5SW92</accession>
<dbReference type="RefSeq" id="WP_104301715.1">
    <property type="nucleotide sequence ID" value="NZ_PSNX01000004.1"/>
</dbReference>
<evidence type="ECO:0000256" key="1">
    <source>
        <dbReference type="ARBA" id="ARBA00022723"/>
    </source>
</evidence>
<name>A0A2S5SW92_9BURK</name>
<gene>
    <name evidence="4" type="ORF">C1704_05330</name>
</gene>